<evidence type="ECO:0000256" key="3">
    <source>
        <dbReference type="ARBA" id="ARBA00022618"/>
    </source>
</evidence>
<dbReference type="GO" id="GO:0005829">
    <property type="term" value="C:cytosol"/>
    <property type="evidence" value="ECO:0007669"/>
    <property type="project" value="TreeGrafter"/>
</dbReference>
<evidence type="ECO:0000256" key="2">
    <source>
        <dbReference type="ARBA" id="ARBA00009638"/>
    </source>
</evidence>
<name>A0A0K2BKH9_9GAMM</name>
<dbReference type="PATRIC" id="fig|186490.8.peg.94"/>
<evidence type="ECO:0000313" key="12">
    <source>
        <dbReference type="EMBL" id="AKZ65712.1"/>
    </source>
</evidence>
<comment type="function">
    <text evidence="10">Necessary for normal cell division and for the maintenance of normal septation.</text>
</comment>
<dbReference type="InterPro" id="IPR006073">
    <property type="entry name" value="GTP-bd"/>
</dbReference>
<keyword evidence="9 10" id="KW-0131">Cell cycle</keyword>
<feature type="domain" description="EngB-type G" evidence="11">
    <location>
        <begin position="26"/>
        <end position="200"/>
    </location>
</feature>
<dbReference type="GO" id="GO:0000917">
    <property type="term" value="P:division septum assembly"/>
    <property type="evidence" value="ECO:0007669"/>
    <property type="project" value="UniProtKB-KW"/>
</dbReference>
<comment type="similarity">
    <text evidence="2 10">Belongs to the TRAFAC class TrmE-Era-EngA-EngB-Septin-like GTPase superfamily. EngB GTPase family.</text>
</comment>
<comment type="cofactor">
    <cofactor evidence="1">
        <name>Mg(2+)</name>
        <dbReference type="ChEBI" id="CHEBI:18420"/>
    </cofactor>
</comment>
<keyword evidence="8 10" id="KW-0717">Septation</keyword>
<keyword evidence="4" id="KW-0479">Metal-binding</keyword>
<dbReference type="KEGG" id="bcig:AB162_091"/>
<dbReference type="FunFam" id="3.40.50.300:FF:000098">
    <property type="entry name" value="Probable GTP-binding protein EngB"/>
    <property type="match status" value="1"/>
</dbReference>
<keyword evidence="13" id="KW-1185">Reference proteome</keyword>
<evidence type="ECO:0000256" key="7">
    <source>
        <dbReference type="ARBA" id="ARBA00023134"/>
    </source>
</evidence>
<keyword evidence="5 10" id="KW-0547">Nucleotide-binding</keyword>
<dbReference type="Pfam" id="PF01926">
    <property type="entry name" value="MMR_HSR1"/>
    <property type="match status" value="1"/>
</dbReference>
<keyword evidence="3 10" id="KW-0132">Cell division</keyword>
<organism evidence="12 13">
    <name type="scientific">Candidatus Palibaumannia cicadellinicola</name>
    <dbReference type="NCBI Taxonomy" id="186490"/>
    <lineage>
        <taxon>Bacteria</taxon>
        <taxon>Pseudomonadati</taxon>
        <taxon>Pseudomonadota</taxon>
        <taxon>Gammaproteobacteria</taxon>
        <taxon>Candidatus Palibaumannia</taxon>
    </lineage>
</organism>
<evidence type="ECO:0000313" key="13">
    <source>
        <dbReference type="Proteomes" id="UP000056466"/>
    </source>
</evidence>
<keyword evidence="6" id="KW-0460">Magnesium</keyword>
<dbReference type="HAMAP" id="MF_00321">
    <property type="entry name" value="GTPase_EngB"/>
    <property type="match status" value="1"/>
</dbReference>
<dbReference type="EMBL" id="CP011787">
    <property type="protein sequence ID" value="AKZ65712.1"/>
    <property type="molecule type" value="Genomic_DNA"/>
</dbReference>
<dbReference type="NCBIfam" id="TIGR03598">
    <property type="entry name" value="GTPase_YsxC"/>
    <property type="match status" value="1"/>
</dbReference>
<evidence type="ECO:0000256" key="1">
    <source>
        <dbReference type="ARBA" id="ARBA00001946"/>
    </source>
</evidence>
<proteinExistence type="inferred from homology"/>
<dbReference type="GO" id="GO:0005525">
    <property type="term" value="F:GTP binding"/>
    <property type="evidence" value="ECO:0007669"/>
    <property type="project" value="UniProtKB-UniRule"/>
</dbReference>
<dbReference type="CDD" id="cd01876">
    <property type="entry name" value="YihA_EngB"/>
    <property type="match status" value="1"/>
</dbReference>
<evidence type="ECO:0000256" key="5">
    <source>
        <dbReference type="ARBA" id="ARBA00022741"/>
    </source>
</evidence>
<evidence type="ECO:0000256" key="4">
    <source>
        <dbReference type="ARBA" id="ARBA00022723"/>
    </source>
</evidence>
<sequence length="202" mass="23170">MLKDFNYYQTRFVLSAPCISKLSYDHGIEIAFTGYSNVGKSSAINILTNHKNLARTSKTPGSTKLINLFEIQPGFRIVDLPGYGYAKIPINVKNKLQHELREYLKKRDSLRGIVLLIDIRYSMKNLDKKILNLAVKKQMPVLLLLTKADKINYCLRKKKLNDIKNNLIPLKGDVQVEVFSSLNKLGINILREKLDSWFSIEN</sequence>
<evidence type="ECO:0000256" key="8">
    <source>
        <dbReference type="ARBA" id="ARBA00023210"/>
    </source>
</evidence>
<dbReference type="PANTHER" id="PTHR11649:SF13">
    <property type="entry name" value="ENGB-TYPE G DOMAIN-CONTAINING PROTEIN"/>
    <property type="match status" value="1"/>
</dbReference>
<dbReference type="InterPro" id="IPR019987">
    <property type="entry name" value="GTP-bd_ribosome_bio_YsxC"/>
</dbReference>
<evidence type="ECO:0000256" key="9">
    <source>
        <dbReference type="ARBA" id="ARBA00023306"/>
    </source>
</evidence>
<dbReference type="PANTHER" id="PTHR11649">
    <property type="entry name" value="MSS1/TRME-RELATED GTP-BINDING PROTEIN"/>
    <property type="match status" value="1"/>
</dbReference>
<dbReference type="Proteomes" id="UP000056466">
    <property type="component" value="Chromosome"/>
</dbReference>
<dbReference type="InterPro" id="IPR030393">
    <property type="entry name" value="G_ENGB_dom"/>
</dbReference>
<evidence type="ECO:0000256" key="6">
    <source>
        <dbReference type="ARBA" id="ARBA00022842"/>
    </source>
</evidence>
<evidence type="ECO:0000256" key="10">
    <source>
        <dbReference type="HAMAP-Rule" id="MF_00321"/>
    </source>
</evidence>
<dbReference type="AlphaFoldDB" id="A0A0K2BKH9"/>
<keyword evidence="7 10" id="KW-0342">GTP-binding</keyword>
<dbReference type="GO" id="GO:0046872">
    <property type="term" value="F:metal ion binding"/>
    <property type="evidence" value="ECO:0007669"/>
    <property type="project" value="UniProtKB-KW"/>
</dbReference>
<dbReference type="SUPFAM" id="SSF52540">
    <property type="entry name" value="P-loop containing nucleoside triphosphate hydrolases"/>
    <property type="match status" value="1"/>
</dbReference>
<dbReference type="Gene3D" id="3.40.50.300">
    <property type="entry name" value="P-loop containing nucleotide triphosphate hydrolases"/>
    <property type="match status" value="1"/>
</dbReference>
<dbReference type="InterPro" id="IPR027417">
    <property type="entry name" value="P-loop_NTPase"/>
</dbReference>
<gene>
    <name evidence="12" type="primary">yihA</name>
    <name evidence="10" type="synonym">engB</name>
    <name evidence="12" type="ORF">AB162_091</name>
</gene>
<accession>A0A0K2BKH9</accession>
<protein>
    <recommendedName>
        <fullName evidence="10">Probable GTP-binding protein EngB</fullName>
    </recommendedName>
</protein>
<evidence type="ECO:0000259" key="11">
    <source>
        <dbReference type="PROSITE" id="PS51706"/>
    </source>
</evidence>
<dbReference type="PROSITE" id="PS51706">
    <property type="entry name" value="G_ENGB"/>
    <property type="match status" value="1"/>
</dbReference>
<reference evidence="12 13" key="1">
    <citation type="submission" date="2015-06" db="EMBL/GenBank/DDBJ databases">
        <title>Lineage-specific patterns of genome deterioration in obligate symbionts.</title>
        <authorList>
            <person name="Bennett G.M."/>
            <person name="McCutcheon J.P."/>
            <person name="McDonald B.R."/>
            <person name="Moran N.A."/>
        </authorList>
    </citation>
    <scope>NUCLEOTIDE SEQUENCE [LARGE SCALE GENOMIC DNA]</scope>
    <source>
        <strain evidence="12 13">B-GSS</strain>
    </source>
</reference>